<evidence type="ECO:0008006" key="9">
    <source>
        <dbReference type="Google" id="ProtNLM"/>
    </source>
</evidence>
<dbReference type="Pfam" id="PF00067">
    <property type="entry name" value="p450"/>
    <property type="match status" value="2"/>
</dbReference>
<dbReference type="PANTHER" id="PTHR24305">
    <property type="entry name" value="CYTOCHROME P450"/>
    <property type="match status" value="1"/>
</dbReference>
<proteinExistence type="inferred from homology"/>
<evidence type="ECO:0000256" key="5">
    <source>
        <dbReference type="PIRSR" id="PIRSR602403-1"/>
    </source>
</evidence>
<reference evidence="7" key="1">
    <citation type="journal article" date="2020" name="Stud. Mycol.">
        <title>101 Dothideomycetes genomes: a test case for predicting lifestyles and emergence of pathogens.</title>
        <authorList>
            <person name="Haridas S."/>
            <person name="Albert R."/>
            <person name="Binder M."/>
            <person name="Bloem J."/>
            <person name="Labutti K."/>
            <person name="Salamov A."/>
            <person name="Andreopoulos B."/>
            <person name="Baker S."/>
            <person name="Barry K."/>
            <person name="Bills G."/>
            <person name="Bluhm B."/>
            <person name="Cannon C."/>
            <person name="Castanera R."/>
            <person name="Culley D."/>
            <person name="Daum C."/>
            <person name="Ezra D."/>
            <person name="Gonzalez J."/>
            <person name="Henrissat B."/>
            <person name="Kuo A."/>
            <person name="Liang C."/>
            <person name="Lipzen A."/>
            <person name="Lutzoni F."/>
            <person name="Magnuson J."/>
            <person name="Mondo S."/>
            <person name="Nolan M."/>
            <person name="Ohm R."/>
            <person name="Pangilinan J."/>
            <person name="Park H.-J."/>
            <person name="Ramirez L."/>
            <person name="Alfaro M."/>
            <person name="Sun H."/>
            <person name="Tritt A."/>
            <person name="Yoshinaga Y."/>
            <person name="Zwiers L.-H."/>
            <person name="Turgeon B."/>
            <person name="Goodwin S."/>
            <person name="Spatafora J."/>
            <person name="Crous P."/>
            <person name="Grigoriev I."/>
        </authorList>
    </citation>
    <scope>NUCLEOTIDE SEQUENCE</scope>
    <source>
        <strain evidence="7">ATCC 36951</strain>
    </source>
</reference>
<dbReference type="PRINTS" id="PR00385">
    <property type="entry name" value="P450"/>
</dbReference>
<evidence type="ECO:0000256" key="2">
    <source>
        <dbReference type="ARBA" id="ARBA00010617"/>
    </source>
</evidence>
<sequence>MAEVMSLSAFAAISMIAKSAQRLLGDAPDVLKHVNKHGDIYAYFPKLMTQPNEPVIQLFMLPFGRPWVIVSDPREASDIMIRRTKEFDRSSFIGQLFNVLLPKNQAALPTGDEWLAHRRLTGDVMTPSFLNWVAGPQMWSTASKLVDLWREKARLAKARPFRGEVDVHNNLLHIIWRGTFGGEIGPNEARLKNLASIQGLDVPTDIDRPVDLPEIEDPPAFKAIELLIKSMEIPTSSPFPTLAHWLAVTFRRDWANARKAKDALIRTKLKEASEELSQRQTERDFASALEVVVAKEIKMAEKEGRSADLESQAIQDELFGFLIGDSDTTTSTMLWGLKFLTAHQQVQSKLRGFLRDSFPEGRMPKIEDITNTSIPYLDAVINEILRARKINPPNVRKALRDTQILGYHIPKGTDVFLISNGPGYIMDPLPIDEYKRSHTSKANRDKARLWGDDRAAFKSERWLDENGNFDPDAGPMHAFGAGQRSCFGRRWALLELQVLIVCVVWSFELLPTPPSLS</sequence>
<dbReference type="Proteomes" id="UP000799537">
    <property type="component" value="Unassembled WGS sequence"/>
</dbReference>
<organism evidence="7 8">
    <name type="scientific">Zasmidium cellare ATCC 36951</name>
    <dbReference type="NCBI Taxonomy" id="1080233"/>
    <lineage>
        <taxon>Eukaryota</taxon>
        <taxon>Fungi</taxon>
        <taxon>Dikarya</taxon>
        <taxon>Ascomycota</taxon>
        <taxon>Pezizomycotina</taxon>
        <taxon>Dothideomycetes</taxon>
        <taxon>Dothideomycetidae</taxon>
        <taxon>Mycosphaerellales</taxon>
        <taxon>Mycosphaerellaceae</taxon>
        <taxon>Zasmidium</taxon>
    </lineage>
</organism>
<protein>
    <recommendedName>
        <fullName evidence="9">Cytochrome P450</fullName>
    </recommendedName>
</protein>
<evidence type="ECO:0000256" key="1">
    <source>
        <dbReference type="ARBA" id="ARBA00001971"/>
    </source>
</evidence>
<dbReference type="GO" id="GO:0020037">
    <property type="term" value="F:heme binding"/>
    <property type="evidence" value="ECO:0007669"/>
    <property type="project" value="InterPro"/>
</dbReference>
<dbReference type="InterPro" id="IPR002403">
    <property type="entry name" value="Cyt_P450_E_grp-IV"/>
</dbReference>
<evidence type="ECO:0000256" key="4">
    <source>
        <dbReference type="ARBA" id="ARBA00023004"/>
    </source>
</evidence>
<feature type="binding site" description="axial binding residue" evidence="5">
    <location>
        <position position="486"/>
    </location>
    <ligand>
        <name>heme</name>
        <dbReference type="ChEBI" id="CHEBI:30413"/>
    </ligand>
    <ligandPart>
        <name>Fe</name>
        <dbReference type="ChEBI" id="CHEBI:18248"/>
    </ligandPart>
</feature>
<dbReference type="SUPFAM" id="SSF48264">
    <property type="entry name" value="Cytochrome P450"/>
    <property type="match status" value="1"/>
</dbReference>
<keyword evidence="6" id="KW-0503">Monooxygenase</keyword>
<dbReference type="PRINTS" id="PR00465">
    <property type="entry name" value="EP450IV"/>
</dbReference>
<keyword evidence="8" id="KW-1185">Reference proteome</keyword>
<evidence type="ECO:0000313" key="7">
    <source>
        <dbReference type="EMBL" id="KAF2164470.1"/>
    </source>
</evidence>
<dbReference type="GO" id="GO:0004497">
    <property type="term" value="F:monooxygenase activity"/>
    <property type="evidence" value="ECO:0007669"/>
    <property type="project" value="UniProtKB-KW"/>
</dbReference>
<keyword evidence="5 6" id="KW-0349">Heme</keyword>
<dbReference type="PROSITE" id="PS00086">
    <property type="entry name" value="CYTOCHROME_P450"/>
    <property type="match status" value="1"/>
</dbReference>
<dbReference type="Gene3D" id="1.10.630.10">
    <property type="entry name" value="Cytochrome P450"/>
    <property type="match status" value="1"/>
</dbReference>
<dbReference type="GeneID" id="54570903"/>
<dbReference type="InterPro" id="IPR017972">
    <property type="entry name" value="Cyt_P450_CS"/>
</dbReference>
<dbReference type="GO" id="GO:0005506">
    <property type="term" value="F:iron ion binding"/>
    <property type="evidence" value="ECO:0007669"/>
    <property type="project" value="InterPro"/>
</dbReference>
<comment type="cofactor">
    <cofactor evidence="1 5">
        <name>heme</name>
        <dbReference type="ChEBI" id="CHEBI:30413"/>
    </cofactor>
</comment>
<dbReference type="EMBL" id="ML993604">
    <property type="protein sequence ID" value="KAF2164470.1"/>
    <property type="molecule type" value="Genomic_DNA"/>
</dbReference>
<evidence type="ECO:0000313" key="8">
    <source>
        <dbReference type="Proteomes" id="UP000799537"/>
    </source>
</evidence>
<dbReference type="GO" id="GO:0016705">
    <property type="term" value="F:oxidoreductase activity, acting on paired donors, with incorporation or reduction of molecular oxygen"/>
    <property type="evidence" value="ECO:0007669"/>
    <property type="project" value="InterPro"/>
</dbReference>
<dbReference type="PANTHER" id="PTHR24305:SF232">
    <property type="entry name" value="P450, PUTATIVE (EUROFUNG)-RELATED"/>
    <property type="match status" value="1"/>
</dbReference>
<dbReference type="InterPro" id="IPR001128">
    <property type="entry name" value="Cyt_P450"/>
</dbReference>
<name>A0A6A6CE07_ZASCE</name>
<dbReference type="OrthoDB" id="1470350at2759"/>
<accession>A0A6A6CE07</accession>
<keyword evidence="3 5" id="KW-0479">Metal-binding</keyword>
<keyword evidence="4 5" id="KW-0408">Iron</keyword>
<keyword evidence="6" id="KW-0560">Oxidoreductase</keyword>
<dbReference type="InterPro" id="IPR036396">
    <property type="entry name" value="Cyt_P450_sf"/>
</dbReference>
<comment type="similarity">
    <text evidence="2 6">Belongs to the cytochrome P450 family.</text>
</comment>
<evidence type="ECO:0000256" key="3">
    <source>
        <dbReference type="ARBA" id="ARBA00022723"/>
    </source>
</evidence>
<dbReference type="AlphaFoldDB" id="A0A6A6CE07"/>
<dbReference type="RefSeq" id="XP_033665359.1">
    <property type="nucleotide sequence ID" value="XM_033817631.1"/>
</dbReference>
<dbReference type="InterPro" id="IPR050121">
    <property type="entry name" value="Cytochrome_P450_monoxygenase"/>
</dbReference>
<gene>
    <name evidence="7" type="ORF">M409DRAFT_67962</name>
</gene>
<evidence type="ECO:0000256" key="6">
    <source>
        <dbReference type="RuleBase" id="RU000461"/>
    </source>
</evidence>